<protein>
    <submittedName>
        <fullName evidence="1">Uncharacterized protein</fullName>
    </submittedName>
</protein>
<reference evidence="1 2" key="1">
    <citation type="submission" date="2015-01" db="EMBL/GenBank/DDBJ databases">
        <title>Genome Sequencing of Rickettsiales.</title>
        <authorList>
            <person name="Daugherty S.C."/>
            <person name="Su Q."/>
            <person name="Abolude K."/>
            <person name="Beier-Sexton M."/>
            <person name="Carlyon J.A."/>
            <person name="Carter R."/>
            <person name="Day N.P."/>
            <person name="Dumler S.J."/>
            <person name="Dyachenko V."/>
            <person name="Godinez A."/>
            <person name="Kurtti T.J."/>
            <person name="Lichay M."/>
            <person name="Mullins K.E."/>
            <person name="Ott S."/>
            <person name="Pappas-Brown V."/>
            <person name="Paris D.H."/>
            <person name="Patel P."/>
            <person name="Richards A.L."/>
            <person name="Sadzewicz L."/>
            <person name="Sears K."/>
            <person name="Seidman D."/>
            <person name="Sengamalay N."/>
            <person name="Stenos J."/>
            <person name="Tallon L.J."/>
            <person name="Vincent G."/>
            <person name="Fraser C.M."/>
            <person name="Munderloh U."/>
            <person name="Dunning-Hotopp J.C."/>
        </authorList>
    </citation>
    <scope>NUCLEOTIDE SEQUENCE [LARGE SCALE GENOMIC DNA]</scope>
    <source>
        <strain evidence="1 2">ApNP</strain>
    </source>
</reference>
<gene>
    <name evidence="1" type="ORF">APHNP_0275</name>
</gene>
<evidence type="ECO:0000313" key="2">
    <source>
        <dbReference type="Proteomes" id="UP000033385"/>
    </source>
</evidence>
<comment type="caution">
    <text evidence="1">The sequence shown here is derived from an EMBL/GenBank/DDBJ whole genome shotgun (WGS) entry which is preliminary data.</text>
</comment>
<proteinExistence type="predicted"/>
<dbReference type="EMBL" id="LANW01000001">
    <property type="protein sequence ID" value="KJV67816.1"/>
    <property type="molecule type" value="Genomic_DNA"/>
</dbReference>
<dbReference type="Proteomes" id="UP000033385">
    <property type="component" value="Unassembled WGS sequence"/>
</dbReference>
<dbReference type="PATRIC" id="fig|1359153.3.peg.283"/>
<sequence length="41" mass="4880">MAAFVYRAQNYTVYVLAFCIQSRIRDVRCNMVEHIHMRAAM</sequence>
<dbReference type="AlphaFoldDB" id="A0A0F3NJ59"/>
<name>A0A0F3NJ59_ANAPH</name>
<accession>A0A0F3NJ59</accession>
<organism evidence="1 2">
    <name type="scientific">Anaplasma phagocytophilum str. ApNP</name>
    <dbReference type="NCBI Taxonomy" id="1359153"/>
    <lineage>
        <taxon>Bacteria</taxon>
        <taxon>Pseudomonadati</taxon>
        <taxon>Pseudomonadota</taxon>
        <taxon>Alphaproteobacteria</taxon>
        <taxon>Rickettsiales</taxon>
        <taxon>Anaplasmataceae</taxon>
        <taxon>Anaplasma</taxon>
        <taxon>phagocytophilum group</taxon>
    </lineage>
</organism>
<evidence type="ECO:0000313" key="1">
    <source>
        <dbReference type="EMBL" id="KJV67816.1"/>
    </source>
</evidence>